<evidence type="ECO:0000259" key="4">
    <source>
        <dbReference type="PROSITE" id="PS50404"/>
    </source>
</evidence>
<reference evidence="5" key="2">
    <citation type="submission" date="2020-09" db="EMBL/GenBank/DDBJ databases">
        <authorList>
            <person name="Sun Q."/>
            <person name="Kim S."/>
        </authorList>
    </citation>
    <scope>NUCLEOTIDE SEQUENCE</scope>
    <source>
        <strain evidence="5">KCTC 23430</strain>
    </source>
</reference>
<gene>
    <name evidence="5" type="ORF">GCM10007053_13110</name>
</gene>
<dbReference type="Pfam" id="PF02798">
    <property type="entry name" value="GST_N"/>
    <property type="match status" value="1"/>
</dbReference>
<comment type="caution">
    <text evidence="5">The sequence shown here is derived from an EMBL/GenBank/DDBJ whole genome shotgun (WGS) entry which is preliminary data.</text>
</comment>
<evidence type="ECO:0000256" key="2">
    <source>
        <dbReference type="ARBA" id="ARBA00022679"/>
    </source>
</evidence>
<dbReference type="InterPro" id="IPR004045">
    <property type="entry name" value="Glutathione_S-Trfase_N"/>
</dbReference>
<dbReference type="SUPFAM" id="SSF47616">
    <property type="entry name" value="GST C-terminal domain-like"/>
    <property type="match status" value="1"/>
</dbReference>
<dbReference type="AlphaFoldDB" id="A0A918XGH4"/>
<dbReference type="Proteomes" id="UP000644693">
    <property type="component" value="Unassembled WGS sequence"/>
</dbReference>
<dbReference type="InterPro" id="IPR036249">
    <property type="entry name" value="Thioredoxin-like_sf"/>
</dbReference>
<dbReference type="GO" id="GO:0004364">
    <property type="term" value="F:glutathione transferase activity"/>
    <property type="evidence" value="ECO:0007669"/>
    <property type="project" value="UniProtKB-EC"/>
</dbReference>
<feature type="domain" description="GST N-terminal" evidence="4">
    <location>
        <begin position="1"/>
        <end position="81"/>
    </location>
</feature>
<dbReference type="EMBL" id="BMYM01000001">
    <property type="protein sequence ID" value="GHD30870.1"/>
    <property type="molecule type" value="Genomic_DNA"/>
</dbReference>
<keyword evidence="6" id="KW-1185">Reference proteome</keyword>
<keyword evidence="2" id="KW-0808">Transferase</keyword>
<dbReference type="InterPro" id="IPR040079">
    <property type="entry name" value="Glutathione_S-Trfase"/>
</dbReference>
<accession>A0A918XGH4</accession>
<dbReference type="GO" id="GO:0004601">
    <property type="term" value="F:peroxidase activity"/>
    <property type="evidence" value="ECO:0007669"/>
    <property type="project" value="UniProtKB-ARBA"/>
</dbReference>
<dbReference type="SFLD" id="SFLDG00358">
    <property type="entry name" value="Main_(cytGST)"/>
    <property type="match status" value="1"/>
</dbReference>
<protein>
    <recommendedName>
        <fullName evidence="1">glutathione transferase</fullName>
        <ecNumber evidence="1">2.5.1.18</ecNumber>
    </recommendedName>
</protein>
<dbReference type="SUPFAM" id="SSF52833">
    <property type="entry name" value="Thioredoxin-like"/>
    <property type="match status" value="1"/>
</dbReference>
<comment type="catalytic activity">
    <reaction evidence="3">
        <text>RX + glutathione = an S-substituted glutathione + a halide anion + H(+)</text>
        <dbReference type="Rhea" id="RHEA:16437"/>
        <dbReference type="ChEBI" id="CHEBI:15378"/>
        <dbReference type="ChEBI" id="CHEBI:16042"/>
        <dbReference type="ChEBI" id="CHEBI:17792"/>
        <dbReference type="ChEBI" id="CHEBI:57925"/>
        <dbReference type="ChEBI" id="CHEBI:90779"/>
        <dbReference type="EC" id="2.5.1.18"/>
    </reaction>
</comment>
<organism evidence="5 6">
    <name type="scientific">Parahalioglobus pacificus</name>
    <dbReference type="NCBI Taxonomy" id="930806"/>
    <lineage>
        <taxon>Bacteria</taxon>
        <taxon>Pseudomonadati</taxon>
        <taxon>Pseudomonadota</taxon>
        <taxon>Gammaproteobacteria</taxon>
        <taxon>Cellvibrionales</taxon>
        <taxon>Halieaceae</taxon>
        <taxon>Parahalioglobus</taxon>
    </lineage>
</organism>
<dbReference type="FunFam" id="3.40.30.10:FF:000156">
    <property type="entry name" value="Glutathione S-transferase 1"/>
    <property type="match status" value="1"/>
</dbReference>
<evidence type="ECO:0000313" key="5">
    <source>
        <dbReference type="EMBL" id="GHD30870.1"/>
    </source>
</evidence>
<evidence type="ECO:0000256" key="3">
    <source>
        <dbReference type="ARBA" id="ARBA00047960"/>
    </source>
</evidence>
<name>A0A918XGH4_9GAMM</name>
<dbReference type="PANTHER" id="PTHR44051">
    <property type="entry name" value="GLUTATHIONE S-TRANSFERASE-RELATED"/>
    <property type="match status" value="1"/>
</dbReference>
<dbReference type="SFLD" id="SFLDG01150">
    <property type="entry name" value="Main.1:_Beta-like"/>
    <property type="match status" value="1"/>
</dbReference>
<sequence length="211" mass="23754">MITVHHLNNSRSQRILWLLEELDLDYEIKFYHRNEETNLAPPELEAIHPLGKSPVVTDGENTVIESGAIIDYVLRRYGNGRLMPTPNTPAHEQYLQWLHYGEGSAMLPLMLRMYTGRLPDGGEALQPRINDELDRHLGYVNAALEGVDWLVENVLSGADIQLSFVAEIAPLLHPAGDFINLDGFRIRLQERPAYQRALEKGGVYAFGPAGD</sequence>
<dbReference type="PROSITE" id="PS50404">
    <property type="entry name" value="GST_NTER"/>
    <property type="match status" value="1"/>
</dbReference>
<dbReference type="Gene3D" id="1.20.1050.10">
    <property type="match status" value="1"/>
</dbReference>
<dbReference type="CDD" id="cd03046">
    <property type="entry name" value="GST_N_GTT1_like"/>
    <property type="match status" value="1"/>
</dbReference>
<dbReference type="Gene3D" id="3.40.30.10">
    <property type="entry name" value="Glutaredoxin"/>
    <property type="match status" value="1"/>
</dbReference>
<dbReference type="GO" id="GO:0005737">
    <property type="term" value="C:cytoplasm"/>
    <property type="evidence" value="ECO:0007669"/>
    <property type="project" value="UniProtKB-ARBA"/>
</dbReference>
<dbReference type="PANTHER" id="PTHR44051:SF9">
    <property type="entry name" value="GLUTATHIONE S-TRANSFERASE 1"/>
    <property type="match status" value="1"/>
</dbReference>
<reference evidence="5" key="1">
    <citation type="journal article" date="2014" name="Int. J. Syst. Evol. Microbiol.">
        <title>Complete genome sequence of Corynebacterium casei LMG S-19264T (=DSM 44701T), isolated from a smear-ripened cheese.</title>
        <authorList>
            <consortium name="US DOE Joint Genome Institute (JGI-PGF)"/>
            <person name="Walter F."/>
            <person name="Albersmeier A."/>
            <person name="Kalinowski J."/>
            <person name="Ruckert C."/>
        </authorList>
    </citation>
    <scope>NUCLEOTIDE SEQUENCE</scope>
    <source>
        <strain evidence="5">KCTC 23430</strain>
    </source>
</reference>
<dbReference type="InterPro" id="IPR036282">
    <property type="entry name" value="Glutathione-S-Trfase_C_sf"/>
</dbReference>
<proteinExistence type="predicted"/>
<evidence type="ECO:0000256" key="1">
    <source>
        <dbReference type="ARBA" id="ARBA00012452"/>
    </source>
</evidence>
<dbReference type="SFLD" id="SFLDS00019">
    <property type="entry name" value="Glutathione_Transferase_(cytos"/>
    <property type="match status" value="1"/>
</dbReference>
<dbReference type="RefSeq" id="WP_189476434.1">
    <property type="nucleotide sequence ID" value="NZ_BMYM01000001.1"/>
</dbReference>
<evidence type="ECO:0000313" key="6">
    <source>
        <dbReference type="Proteomes" id="UP000644693"/>
    </source>
</evidence>
<dbReference type="EC" id="2.5.1.18" evidence="1"/>